<dbReference type="InterPro" id="IPR010732">
    <property type="entry name" value="T6SS_TssG-like"/>
</dbReference>
<organism evidence="1 2">
    <name type="scientific">Acinetobacter ursingii</name>
    <dbReference type="NCBI Taxonomy" id="108980"/>
    <lineage>
        <taxon>Bacteria</taxon>
        <taxon>Pseudomonadati</taxon>
        <taxon>Pseudomonadota</taxon>
        <taxon>Gammaproteobacteria</taxon>
        <taxon>Moraxellales</taxon>
        <taxon>Moraxellaceae</taxon>
        <taxon>Acinetobacter</taxon>
    </lineage>
</organism>
<reference evidence="1" key="1">
    <citation type="journal article" date="2022" name="J Glob Antimicrob Resist">
        <title>Comparative analysis of IMP-4- and OXA-58-containing plasmids of three carbapenemase-producing Acinetobacter ursingii strains in the Netherlands.</title>
        <authorList>
            <person name="Hendrickx A.P.A."/>
            <person name="Schade R.P."/>
            <person name="Landman F."/>
            <person name="Bosch T."/>
            <person name="Schouls L.M."/>
            <person name="van Dijk K."/>
        </authorList>
    </citation>
    <scope>NUCLEOTIDE SEQUENCE</scope>
    <source>
        <strain evidence="1">RIVM_C010761</strain>
    </source>
</reference>
<dbReference type="PANTHER" id="PTHR35564">
    <property type="match status" value="1"/>
</dbReference>
<dbReference type="PANTHER" id="PTHR35564:SF4">
    <property type="entry name" value="CYTOPLASMIC PROTEIN"/>
    <property type="match status" value="1"/>
</dbReference>
<evidence type="ECO:0000313" key="1">
    <source>
        <dbReference type="EMBL" id="UYF75319.1"/>
    </source>
</evidence>
<dbReference type="AlphaFoldDB" id="A0AA46NYX8"/>
<protein>
    <submittedName>
        <fullName evidence="1">Type VI secretion system baseplate subunit TssG</fullName>
    </submittedName>
</protein>
<accession>A0AA46NYX8</accession>
<gene>
    <name evidence="1" type="primary">tssG</name>
    <name evidence="1" type="ORF">LSO58_16295</name>
</gene>
<name>A0AA46NYX8_9GAMM</name>
<dbReference type="Proteomes" id="UP001164081">
    <property type="component" value="Chromosome"/>
</dbReference>
<dbReference type="NCBIfam" id="TIGR03347">
    <property type="entry name" value="VI_chp_1"/>
    <property type="match status" value="1"/>
</dbReference>
<dbReference type="Pfam" id="PF06996">
    <property type="entry name" value="T6SS_TssG"/>
    <property type="match status" value="1"/>
</dbReference>
<evidence type="ECO:0000313" key="2">
    <source>
        <dbReference type="Proteomes" id="UP001164081"/>
    </source>
</evidence>
<proteinExistence type="predicted"/>
<dbReference type="RefSeq" id="WP_151839093.1">
    <property type="nucleotide sequence ID" value="NZ_BKWZ01000010.1"/>
</dbReference>
<sequence length="332" mass="37757">MRSERWWQDTSVIDELFKQAGHFEFIQSTRLLRHLPIASAQAYWADDFHFDSSLNLNFPATQIERLSLQQSQIQITNLVVGLTGIQGALPYTYTQKVKQSPRQHRQEVKAFLNLFNHNLTAQYVDASLAYNLPVRYEIEHENYYLNILHALSGYVQSQQQQPDLDEYFAEFSGLMQGQNNTAHALKTMLSCVFKQEIQIQEFIKECFQLGDEQKTCLGGTQPALLGVNTFCGDTIEQIDGKIEIQIGPLKRAQYLSFLPQQPNHIKLRRIVETWCSPTLLIDLRLILDRSEIQPICVSSTQQVGLGQGAFLGYSAEPDHNQDTCFALIGAAA</sequence>
<dbReference type="EMBL" id="CP089044">
    <property type="protein sequence ID" value="UYF75319.1"/>
    <property type="molecule type" value="Genomic_DNA"/>
</dbReference>